<comment type="subcellular location">
    <subcellularLocation>
        <location evidence="1">Cell outer membrane</location>
        <topology evidence="1">Multi-pass membrane protein</topology>
    </subcellularLocation>
</comment>
<name>A0AA41ZIF4_9GAMM</name>
<organism evidence="13 14">
    <name type="scientific">Larsenimonas rhizosphaerae</name>
    <dbReference type="NCBI Taxonomy" id="2944682"/>
    <lineage>
        <taxon>Bacteria</taxon>
        <taxon>Pseudomonadati</taxon>
        <taxon>Pseudomonadota</taxon>
        <taxon>Gammaproteobacteria</taxon>
        <taxon>Oceanospirillales</taxon>
        <taxon>Halomonadaceae</taxon>
        <taxon>Larsenimonas</taxon>
    </lineage>
</organism>
<evidence type="ECO:0000256" key="6">
    <source>
        <dbReference type="ARBA" id="ARBA00022729"/>
    </source>
</evidence>
<keyword evidence="10" id="KW-0998">Cell outer membrane</keyword>
<reference evidence="13" key="1">
    <citation type="submission" date="2022-11" db="EMBL/GenBank/DDBJ databases">
        <title>Larsenimonas rhizosphaerae sp. nov., isolated from a tidal mudflat.</title>
        <authorList>
            <person name="Lee S.D."/>
            <person name="Kim I.S."/>
        </authorList>
    </citation>
    <scope>NUCLEOTIDE SEQUENCE</scope>
    <source>
        <strain evidence="13">GH2-1</strain>
    </source>
</reference>
<dbReference type="EMBL" id="JAPIVE010000003">
    <property type="protein sequence ID" value="MCX2524789.1"/>
    <property type="molecule type" value="Genomic_DNA"/>
</dbReference>
<dbReference type="GO" id="GO:0009279">
    <property type="term" value="C:cell outer membrane"/>
    <property type="evidence" value="ECO:0007669"/>
    <property type="project" value="UniProtKB-SubCell"/>
</dbReference>
<dbReference type="GO" id="GO:0015288">
    <property type="term" value="F:porin activity"/>
    <property type="evidence" value="ECO:0007669"/>
    <property type="project" value="UniProtKB-KW"/>
</dbReference>
<dbReference type="InterPro" id="IPR033900">
    <property type="entry name" value="Gram_neg_porin_domain"/>
</dbReference>
<dbReference type="PANTHER" id="PTHR34501:SF9">
    <property type="entry name" value="MAJOR OUTER MEMBRANE PROTEIN P.IA"/>
    <property type="match status" value="1"/>
</dbReference>
<dbReference type="SUPFAM" id="SSF56935">
    <property type="entry name" value="Porins"/>
    <property type="match status" value="1"/>
</dbReference>
<dbReference type="AlphaFoldDB" id="A0AA41ZIF4"/>
<keyword evidence="3" id="KW-0813">Transport</keyword>
<evidence type="ECO:0000256" key="9">
    <source>
        <dbReference type="ARBA" id="ARBA00023136"/>
    </source>
</evidence>
<keyword evidence="5" id="KW-0812">Transmembrane</keyword>
<keyword evidence="8" id="KW-0626">Porin</keyword>
<evidence type="ECO:0000256" key="4">
    <source>
        <dbReference type="ARBA" id="ARBA00022452"/>
    </source>
</evidence>
<evidence type="ECO:0000256" key="10">
    <source>
        <dbReference type="ARBA" id="ARBA00023237"/>
    </source>
</evidence>
<proteinExistence type="predicted"/>
<sequence length="387" mass="41766">MKKTLLATAIAGALGMAASGAQAATVYNQDGSKLDLYGNVQLGLRSIKGTDSEGDGTIDTESDLFDNGSTFGVKGEHVLDNGLTAYFRAEFEFNADNQKGYYAAGGSNATQSGLSKGDQAYVGITGNFGDFRVGSWDALFNDWIQDPMANDEYFGHTGALQDVGGTQYESDKFTYTSPIWSGLQFAVGTQYYGDKDSFSSSFNNAQSANANLGGGNFSLDEGNSASLFGGLRYTMGGWTLAAVYDNLDNFEFTPGNGDDARDYGDLYGANVAYNIDTLLISFKYSRLDADWNDNADVDRYGIGFRYGYGMGDIYASYQFVDAEAQAVATLDSYGYDGANQSDETYNEYLLGGTYNLSNQMYVWLEGGYYDREDNIGNGVATGVAYSF</sequence>
<dbReference type="GO" id="GO:0006811">
    <property type="term" value="P:monoatomic ion transport"/>
    <property type="evidence" value="ECO:0007669"/>
    <property type="project" value="UniProtKB-KW"/>
</dbReference>
<evidence type="ECO:0000256" key="1">
    <source>
        <dbReference type="ARBA" id="ARBA00004571"/>
    </source>
</evidence>
<feature type="domain" description="Porin" evidence="12">
    <location>
        <begin position="13"/>
        <end position="373"/>
    </location>
</feature>
<dbReference type="Pfam" id="PF13609">
    <property type="entry name" value="Porin_4"/>
    <property type="match status" value="1"/>
</dbReference>
<dbReference type="RefSeq" id="WP_265896463.1">
    <property type="nucleotide sequence ID" value="NZ_JAPIVE010000003.1"/>
</dbReference>
<evidence type="ECO:0000256" key="5">
    <source>
        <dbReference type="ARBA" id="ARBA00022692"/>
    </source>
</evidence>
<dbReference type="Proteomes" id="UP001165678">
    <property type="component" value="Unassembled WGS sequence"/>
</dbReference>
<evidence type="ECO:0000313" key="14">
    <source>
        <dbReference type="Proteomes" id="UP001165678"/>
    </source>
</evidence>
<keyword evidence="6 11" id="KW-0732">Signal</keyword>
<dbReference type="InterPro" id="IPR023614">
    <property type="entry name" value="Porin_dom_sf"/>
</dbReference>
<dbReference type="PANTHER" id="PTHR34501">
    <property type="entry name" value="PROTEIN YDDL-RELATED"/>
    <property type="match status" value="1"/>
</dbReference>
<evidence type="ECO:0000256" key="7">
    <source>
        <dbReference type="ARBA" id="ARBA00023065"/>
    </source>
</evidence>
<keyword evidence="7" id="KW-0406">Ion transport</keyword>
<protein>
    <submittedName>
        <fullName evidence="13">Porin</fullName>
    </submittedName>
</protein>
<comment type="caution">
    <text evidence="13">The sequence shown here is derived from an EMBL/GenBank/DDBJ whole genome shotgun (WGS) entry which is preliminary data.</text>
</comment>
<evidence type="ECO:0000256" key="8">
    <source>
        <dbReference type="ARBA" id="ARBA00023114"/>
    </source>
</evidence>
<keyword evidence="9" id="KW-0472">Membrane</keyword>
<evidence type="ECO:0000259" key="12">
    <source>
        <dbReference type="Pfam" id="PF13609"/>
    </source>
</evidence>
<feature type="chain" id="PRO_5041343941" evidence="11">
    <location>
        <begin position="24"/>
        <end position="387"/>
    </location>
</feature>
<accession>A0AA41ZIF4</accession>
<gene>
    <name evidence="13" type="ORF">OQ287_11115</name>
</gene>
<feature type="signal peptide" evidence="11">
    <location>
        <begin position="1"/>
        <end position="23"/>
    </location>
</feature>
<dbReference type="GO" id="GO:0046930">
    <property type="term" value="C:pore complex"/>
    <property type="evidence" value="ECO:0007669"/>
    <property type="project" value="UniProtKB-KW"/>
</dbReference>
<keyword evidence="4" id="KW-1134">Transmembrane beta strand</keyword>
<keyword evidence="14" id="KW-1185">Reference proteome</keyword>
<dbReference type="Gene3D" id="2.40.160.10">
    <property type="entry name" value="Porin"/>
    <property type="match status" value="1"/>
</dbReference>
<evidence type="ECO:0000256" key="3">
    <source>
        <dbReference type="ARBA" id="ARBA00022448"/>
    </source>
</evidence>
<dbReference type="InterPro" id="IPR050298">
    <property type="entry name" value="Gram-neg_bact_OMP"/>
</dbReference>
<evidence type="ECO:0000256" key="11">
    <source>
        <dbReference type="SAM" id="SignalP"/>
    </source>
</evidence>
<evidence type="ECO:0000256" key="2">
    <source>
        <dbReference type="ARBA" id="ARBA00011233"/>
    </source>
</evidence>
<comment type="subunit">
    <text evidence="2">Homotrimer.</text>
</comment>
<dbReference type="CDD" id="cd00342">
    <property type="entry name" value="gram_neg_porins"/>
    <property type="match status" value="1"/>
</dbReference>
<evidence type="ECO:0000313" key="13">
    <source>
        <dbReference type="EMBL" id="MCX2524789.1"/>
    </source>
</evidence>